<evidence type="ECO:0000256" key="4">
    <source>
        <dbReference type="ARBA" id="ARBA00022927"/>
    </source>
</evidence>
<comment type="subcellular location">
    <subcellularLocation>
        <location evidence="1">Nucleus</location>
        <location evidence="1">Nuclear pore complex</location>
    </subcellularLocation>
</comment>
<protein>
    <submittedName>
        <fullName evidence="8">Uncharacterized protein</fullName>
    </submittedName>
</protein>
<keyword evidence="2" id="KW-0813">Transport</keyword>
<evidence type="ECO:0000256" key="2">
    <source>
        <dbReference type="ARBA" id="ARBA00022448"/>
    </source>
</evidence>
<evidence type="ECO:0000313" key="8">
    <source>
        <dbReference type="EMBL" id="CCA40213.1"/>
    </source>
</evidence>
<keyword evidence="4" id="KW-0653">Protein transport</keyword>
<keyword evidence="9" id="KW-1185">Reference proteome</keyword>
<name>F2QXT5_KOMPC</name>
<proteinExistence type="predicted"/>
<keyword evidence="6" id="KW-0906">Nuclear pore complex</keyword>
<dbReference type="GO" id="GO:0017056">
    <property type="term" value="F:structural constituent of nuclear pore"/>
    <property type="evidence" value="ECO:0007669"/>
    <property type="project" value="InterPro"/>
</dbReference>
<sequence>MDLNHPIFKFTEDLGFNASSEQLLEESILNFDLLCSRNDDELFLVTQRSIRTCNVHSSQYKLLQLSETIGFDPVKALLNNSGTLMALHGAKNLMLVSLPTSEAVASTSDGILYAKSQVVGKFESTDICKVLFNEVSKAESNVVVLASDGCVRSFDINLSSEIPFHIFPLNEKLECKGLGYQDTLNATSISFGSSVNAVGSLSLYVNTEIGDVYTIFPFFPTILSVSLSFLKQLTDQTIELAKSSPDSIEALVQLKLVSQMLKNKEKFPVEFKISKTTGLVEKHYVIPVNIDLINSMELQGPLIISKFPDELYTEDGIDICHVNSQDQVILVSSWSNGSILVLRQQKDLCMKWRSKNVRNDIGSHNGSVLTVIAHFKTQSKCLMFPSFNSVLIKNRDYHLLTADNREPRLSKLRHRDGSSFSDTVLGVAQLTGFAEGKKAIILTKQTVECVTIPTSVVVAPSQSILCQQVSKPIERLIATVRKNSLMNIPFQEVFRFLESIKRKNAEHLRTISVGSFVSDEATLMEVQKLGDEMLHRIFALNKLSLMLLHRLALQQKEFKDQIIDFMKTKKN</sequence>
<reference key="2">
    <citation type="submission" date="2011-04" db="EMBL/GenBank/DDBJ databases">
        <title>High-quality genome sequence of Pichia pastoris CBS 7435.</title>
        <authorList>
            <person name="Kueberl A."/>
            <person name="Schneider J."/>
            <person name="Thallinger G.G."/>
            <person name="Anderl I."/>
            <person name="Wibberg D."/>
            <person name="Hajek T."/>
            <person name="Jaenicke S."/>
            <person name="Brinkrolf K."/>
            <person name="Goesmann A."/>
            <person name="Szczepanowski R."/>
            <person name="Puehler A."/>
            <person name="Schwab H."/>
            <person name="Glieder A."/>
            <person name="Pichler H."/>
        </authorList>
    </citation>
    <scope>NUCLEOTIDE SEQUENCE</scope>
    <source>
        <strain>CBS 7435</strain>
    </source>
</reference>
<dbReference type="GO" id="GO:0005643">
    <property type="term" value="C:nuclear pore"/>
    <property type="evidence" value="ECO:0007669"/>
    <property type="project" value="UniProtKB-SubCell"/>
</dbReference>
<reference evidence="8 9" key="1">
    <citation type="journal article" date="2011" name="J. Biotechnol.">
        <title>High-quality genome sequence of Pichia pastoris CBS7435.</title>
        <authorList>
            <person name="Kuberl A."/>
            <person name="Schneider J."/>
            <person name="Thallinger G.G."/>
            <person name="Anderl I."/>
            <person name="Wibberg D."/>
            <person name="Hajek T."/>
            <person name="Jaenicke S."/>
            <person name="Brinkrolf K."/>
            <person name="Goesmann A."/>
            <person name="Szczepanowski R."/>
            <person name="Puhler A."/>
            <person name="Schwab H."/>
            <person name="Glieder A."/>
            <person name="Pichler H."/>
        </authorList>
    </citation>
    <scope>NUCLEOTIDE SEQUENCE [LARGE SCALE GENOMIC DNA]</scope>
    <source>
        <strain evidence="9">ATCC 76273 / CBS 7435 / CECT 11047 / NRRL Y-11430 / Wegner 21-1</strain>
    </source>
</reference>
<dbReference type="GO" id="GO:0006606">
    <property type="term" value="P:protein import into nucleus"/>
    <property type="evidence" value="ECO:0007669"/>
    <property type="project" value="TreeGrafter"/>
</dbReference>
<organism evidence="8 9">
    <name type="scientific">Komagataella phaffii (strain ATCC 76273 / CBS 7435 / CECT 11047 / NRRL Y-11430 / Wegner 21-1)</name>
    <name type="common">Yeast</name>
    <name type="synonym">Pichia pastoris</name>
    <dbReference type="NCBI Taxonomy" id="981350"/>
    <lineage>
        <taxon>Eukaryota</taxon>
        <taxon>Fungi</taxon>
        <taxon>Dikarya</taxon>
        <taxon>Ascomycota</taxon>
        <taxon>Saccharomycotina</taxon>
        <taxon>Pichiomycetes</taxon>
        <taxon>Pichiales</taxon>
        <taxon>Pichiaceae</taxon>
        <taxon>Komagataella</taxon>
    </lineage>
</organism>
<keyword evidence="5" id="KW-0811">Translocation</keyword>
<dbReference type="GO" id="GO:0006406">
    <property type="term" value="P:mRNA export from nucleus"/>
    <property type="evidence" value="ECO:0007669"/>
    <property type="project" value="TreeGrafter"/>
</dbReference>
<evidence type="ECO:0000256" key="6">
    <source>
        <dbReference type="ARBA" id="ARBA00023132"/>
    </source>
</evidence>
<keyword evidence="3" id="KW-0509">mRNA transport</keyword>
<evidence type="ECO:0000313" key="9">
    <source>
        <dbReference type="Proteomes" id="UP000006853"/>
    </source>
</evidence>
<gene>
    <name evidence="8" type="ordered locus">PP7435_Chr4-0033</name>
</gene>
<dbReference type="Proteomes" id="UP000006853">
    <property type="component" value="Chromosome 4"/>
</dbReference>
<dbReference type="InterPro" id="IPR037700">
    <property type="entry name" value="NUP88/NUP82"/>
</dbReference>
<reference evidence="8 9" key="3">
    <citation type="journal article" date="2016" name="FEMS Yeast Res.">
        <title>Curation of the genome annotation of Pichia pastoris (Komagataella phaffii) CBS7435 from gene level to protein function.</title>
        <authorList>
            <person name="Valli M."/>
            <person name="Tatto N.E."/>
            <person name="Peymann A."/>
            <person name="Gruber C."/>
            <person name="Landes N."/>
            <person name="Ekker H."/>
            <person name="Thallinger G.G."/>
            <person name="Mattanovich D."/>
            <person name="Gasser B."/>
            <person name="Graf A.B."/>
        </authorList>
    </citation>
    <scope>GENOME REANNOTATION</scope>
    <source>
        <strain evidence="8 9">ATCC 76273 / CBS 7435 / CECT 11047 / NRRL Y-11430 / Wegner 21-1</strain>
    </source>
</reference>
<keyword evidence="7" id="KW-0539">Nucleus</keyword>
<dbReference type="PANTHER" id="PTHR13257">
    <property type="entry name" value="NUCLEOPORIN NUP84-RELATED"/>
    <property type="match status" value="1"/>
</dbReference>
<dbReference type="AlphaFoldDB" id="F2QXT5"/>
<evidence type="ECO:0000256" key="5">
    <source>
        <dbReference type="ARBA" id="ARBA00023010"/>
    </source>
</evidence>
<dbReference type="HOGENOM" id="CLU_477430_0_0_1"/>
<dbReference type="EMBL" id="FR839631">
    <property type="protein sequence ID" value="CCA40213.1"/>
    <property type="molecule type" value="Genomic_DNA"/>
</dbReference>
<dbReference type="GO" id="GO:0000055">
    <property type="term" value="P:ribosomal large subunit export from nucleus"/>
    <property type="evidence" value="ECO:0007669"/>
    <property type="project" value="InterPro"/>
</dbReference>
<accession>F2QXT5</accession>
<evidence type="ECO:0000256" key="1">
    <source>
        <dbReference type="ARBA" id="ARBA00004567"/>
    </source>
</evidence>
<dbReference type="GO" id="GO:0000056">
    <property type="term" value="P:ribosomal small subunit export from nucleus"/>
    <property type="evidence" value="ECO:0007669"/>
    <property type="project" value="InterPro"/>
</dbReference>
<dbReference type="PANTHER" id="PTHR13257:SF0">
    <property type="entry name" value="NUCLEAR PORE COMPLEX PROTEIN NUP88"/>
    <property type="match status" value="1"/>
</dbReference>
<evidence type="ECO:0000256" key="3">
    <source>
        <dbReference type="ARBA" id="ARBA00022816"/>
    </source>
</evidence>
<evidence type="ECO:0000256" key="7">
    <source>
        <dbReference type="ARBA" id="ARBA00023242"/>
    </source>
</evidence>